<name>A0A6N8FR04_9CHRO</name>
<dbReference type="OrthoDB" id="9800908at2"/>
<evidence type="ECO:0000256" key="3">
    <source>
        <dbReference type="ARBA" id="ARBA00022475"/>
    </source>
</evidence>
<dbReference type="GO" id="GO:0043953">
    <property type="term" value="P:protein transport by the Tat complex"/>
    <property type="evidence" value="ECO:0007669"/>
    <property type="project" value="UniProtKB-UniRule"/>
</dbReference>
<keyword evidence="6 9" id="KW-1133">Transmembrane helix</keyword>
<comment type="function">
    <text evidence="9">Part of the twin-arginine translocation (Tat) system that transports large folded proteins containing a characteristic twin-arginine motif in their signal peptide across membranes. TatA could form the protein-conducting channel of the Tat system.</text>
</comment>
<dbReference type="AlphaFoldDB" id="A0A6N8FR04"/>
<organism evidence="10 11">
    <name type="scientific">Gloeocapsopsis dulcis AAB1 = 1H9</name>
    <dbReference type="NCBI Taxonomy" id="1433147"/>
    <lineage>
        <taxon>Bacteria</taxon>
        <taxon>Bacillati</taxon>
        <taxon>Cyanobacteriota</taxon>
        <taxon>Cyanophyceae</taxon>
        <taxon>Oscillatoriophycideae</taxon>
        <taxon>Chroococcales</taxon>
        <taxon>Chroococcaceae</taxon>
        <taxon>Gloeocapsopsis</taxon>
        <taxon>Gloeocapsopsis dulcis</taxon>
    </lineage>
</organism>
<evidence type="ECO:0000256" key="5">
    <source>
        <dbReference type="ARBA" id="ARBA00022927"/>
    </source>
</evidence>
<proteinExistence type="inferred from homology"/>
<sequence length="56" mass="5971">MFGLGWPEVGVIALAAILIFGPKKIPEVGSALGKTLRGFKEELKGSEDGVEQDQQD</sequence>
<dbReference type="GO" id="GO:0033281">
    <property type="term" value="C:TAT protein transport complex"/>
    <property type="evidence" value="ECO:0007669"/>
    <property type="project" value="UniProtKB-UniRule"/>
</dbReference>
<keyword evidence="4 9" id="KW-0812">Transmembrane</keyword>
<evidence type="ECO:0000256" key="4">
    <source>
        <dbReference type="ARBA" id="ARBA00022692"/>
    </source>
</evidence>
<keyword evidence="7 9" id="KW-0811">Translocation</keyword>
<keyword evidence="5 9" id="KW-0653">Protein transport</keyword>
<keyword evidence="3 9" id="KW-1003">Cell membrane</keyword>
<dbReference type="NCBIfam" id="TIGR01411">
    <property type="entry name" value="tatAE"/>
    <property type="match status" value="1"/>
</dbReference>
<evidence type="ECO:0000313" key="10">
    <source>
        <dbReference type="EMBL" id="MUL35590.1"/>
    </source>
</evidence>
<keyword evidence="8 9" id="KW-0472">Membrane</keyword>
<comment type="caution">
    <text evidence="10">The sequence shown here is derived from an EMBL/GenBank/DDBJ whole genome shotgun (WGS) entry which is preliminary data.</text>
</comment>
<reference evidence="10 11" key="1">
    <citation type="journal article" date="2019" name="Front. Microbiol.">
        <title>Genomic Features for Desiccation Tolerance and Sugar Biosynthesis in the Extremophile Gloeocapsopsis sp. UTEX B3054.</title>
        <authorList>
            <person name="Urrejola C."/>
            <person name="Alcorta J."/>
            <person name="Salas L."/>
            <person name="Vasquez M."/>
            <person name="Polz M.F."/>
            <person name="Vicuna R."/>
            <person name="Diez B."/>
        </authorList>
    </citation>
    <scope>NUCLEOTIDE SEQUENCE [LARGE SCALE GENOMIC DNA]</scope>
    <source>
        <strain evidence="10 11">1H9</strain>
    </source>
</reference>
<comment type="subcellular location">
    <subcellularLocation>
        <location evidence="1 9">Cell membrane</location>
        <topology evidence="1 9">Single-pass membrane protein</topology>
    </subcellularLocation>
</comment>
<dbReference type="Proteomes" id="UP000441797">
    <property type="component" value="Unassembled WGS sequence"/>
</dbReference>
<evidence type="ECO:0000256" key="2">
    <source>
        <dbReference type="ARBA" id="ARBA00022448"/>
    </source>
</evidence>
<dbReference type="RefSeq" id="WP_105221109.1">
    <property type="nucleotide sequence ID" value="NZ_CAWNSU010000082.1"/>
</dbReference>
<evidence type="ECO:0000256" key="7">
    <source>
        <dbReference type="ARBA" id="ARBA00023010"/>
    </source>
</evidence>
<dbReference type="PANTHER" id="PTHR42982:SF1">
    <property type="entry name" value="SEC-INDEPENDENT PROTEIN TRANSLOCASE PROTEIN TATA"/>
    <property type="match status" value="1"/>
</dbReference>
<dbReference type="Pfam" id="PF02416">
    <property type="entry name" value="TatA_B_E"/>
    <property type="match status" value="1"/>
</dbReference>
<dbReference type="GO" id="GO:0008320">
    <property type="term" value="F:protein transmembrane transporter activity"/>
    <property type="evidence" value="ECO:0007669"/>
    <property type="project" value="UniProtKB-UniRule"/>
</dbReference>
<dbReference type="InterPro" id="IPR006312">
    <property type="entry name" value="TatA/E"/>
</dbReference>
<dbReference type="InterPro" id="IPR003369">
    <property type="entry name" value="TatA/B/E"/>
</dbReference>
<keyword evidence="2 9" id="KW-0813">Transport</keyword>
<dbReference type="EMBL" id="NAPY01000004">
    <property type="protein sequence ID" value="MUL35590.1"/>
    <property type="molecule type" value="Genomic_DNA"/>
</dbReference>
<dbReference type="PANTHER" id="PTHR42982">
    <property type="entry name" value="SEC-INDEPENDENT PROTEIN TRANSLOCASE PROTEIN TATA"/>
    <property type="match status" value="1"/>
</dbReference>
<dbReference type="HAMAP" id="MF_00236">
    <property type="entry name" value="TatA_E"/>
    <property type="match status" value="1"/>
</dbReference>
<protein>
    <recommendedName>
        <fullName evidence="9">Sec-independent protein translocase protein TatA</fullName>
    </recommendedName>
</protein>
<dbReference type="Gene3D" id="1.20.5.3310">
    <property type="match status" value="1"/>
</dbReference>
<keyword evidence="11" id="KW-1185">Reference proteome</keyword>
<accession>A0A6N8FR04</accession>
<evidence type="ECO:0000313" key="11">
    <source>
        <dbReference type="Proteomes" id="UP000441797"/>
    </source>
</evidence>
<gene>
    <name evidence="9" type="primary">tatA</name>
    <name evidence="10" type="ORF">BWI75_04305</name>
</gene>
<comment type="subunit">
    <text evidence="9">Forms a complex with TatC.</text>
</comment>
<evidence type="ECO:0000256" key="9">
    <source>
        <dbReference type="HAMAP-Rule" id="MF_00236"/>
    </source>
</evidence>
<evidence type="ECO:0000256" key="8">
    <source>
        <dbReference type="ARBA" id="ARBA00023136"/>
    </source>
</evidence>
<evidence type="ECO:0000256" key="6">
    <source>
        <dbReference type="ARBA" id="ARBA00022989"/>
    </source>
</evidence>
<comment type="similarity">
    <text evidence="9">Belongs to the TatA/E family.</text>
</comment>
<evidence type="ECO:0000256" key="1">
    <source>
        <dbReference type="ARBA" id="ARBA00004162"/>
    </source>
</evidence>